<reference evidence="1 2" key="1">
    <citation type="submission" date="2019-10" db="EMBL/GenBank/DDBJ databases">
        <title>Comparative genomics of sulfur disproportionating microorganisms.</title>
        <authorList>
            <person name="Ward L.M."/>
            <person name="Bertran E."/>
            <person name="Johnston D."/>
        </authorList>
    </citation>
    <scope>NUCLEOTIDE SEQUENCE [LARGE SCALE GENOMIC DNA]</scope>
    <source>
        <strain evidence="1 2">DSM 14055</strain>
    </source>
</reference>
<dbReference type="EMBL" id="WHYR01000016">
    <property type="protein sequence ID" value="MQL52085.1"/>
    <property type="molecule type" value="Genomic_DNA"/>
</dbReference>
<protein>
    <submittedName>
        <fullName evidence="1">Methyltransferase domain-containing protein</fullName>
    </submittedName>
</protein>
<dbReference type="GO" id="GO:0008168">
    <property type="term" value="F:methyltransferase activity"/>
    <property type="evidence" value="ECO:0007669"/>
    <property type="project" value="UniProtKB-KW"/>
</dbReference>
<dbReference type="Pfam" id="PF06962">
    <property type="entry name" value="rRNA_methylase"/>
    <property type="match status" value="1"/>
</dbReference>
<comment type="caution">
    <text evidence="1">The sequence shown here is derived from an EMBL/GenBank/DDBJ whole genome shotgun (WGS) entry which is preliminary data.</text>
</comment>
<accession>A0A6N7IPV1</accession>
<keyword evidence="1" id="KW-0489">Methyltransferase</keyword>
<dbReference type="InterPro" id="IPR029063">
    <property type="entry name" value="SAM-dependent_MTases_sf"/>
</dbReference>
<keyword evidence="2" id="KW-1185">Reference proteome</keyword>
<evidence type="ECO:0000313" key="2">
    <source>
        <dbReference type="Proteomes" id="UP000441717"/>
    </source>
</evidence>
<dbReference type="SUPFAM" id="SSF53335">
    <property type="entry name" value="S-adenosyl-L-methionine-dependent methyltransferases"/>
    <property type="match status" value="1"/>
</dbReference>
<dbReference type="PANTHER" id="PTHR35276:SF1">
    <property type="entry name" value="TRNA (MNM(5)S(2)U34)-METHYLTRANSFERASE, CHLOROPLASTIC"/>
    <property type="match status" value="1"/>
</dbReference>
<keyword evidence="1" id="KW-0808">Transferase</keyword>
<evidence type="ECO:0000313" key="1">
    <source>
        <dbReference type="EMBL" id="MQL52085.1"/>
    </source>
</evidence>
<dbReference type="PANTHER" id="PTHR35276">
    <property type="entry name" value="S-ADENOSYL-L-METHIONINE-DEPENDENT METHYLTRANSFERASES SUPERFAMILY PROTEIN"/>
    <property type="match status" value="1"/>
</dbReference>
<organism evidence="1 2">
    <name type="scientific">Desulfofundulus thermobenzoicus</name>
    <dbReference type="NCBI Taxonomy" id="29376"/>
    <lineage>
        <taxon>Bacteria</taxon>
        <taxon>Bacillati</taxon>
        <taxon>Bacillota</taxon>
        <taxon>Clostridia</taxon>
        <taxon>Eubacteriales</taxon>
        <taxon>Peptococcaceae</taxon>
        <taxon>Desulfofundulus</taxon>
    </lineage>
</organism>
<gene>
    <name evidence="1" type="ORF">GFC01_07340</name>
</gene>
<dbReference type="Proteomes" id="UP000441717">
    <property type="component" value="Unassembled WGS sequence"/>
</dbReference>
<name>A0A6N7IPV1_9FIRM</name>
<dbReference type="Gene3D" id="3.40.50.150">
    <property type="entry name" value="Vaccinia Virus protein VP39"/>
    <property type="match status" value="1"/>
</dbReference>
<dbReference type="RefSeq" id="WP_152946012.1">
    <property type="nucleotide sequence ID" value="NZ_WHYR01000016.1"/>
</dbReference>
<dbReference type="AlphaFoldDB" id="A0A6N7IPV1"/>
<proteinExistence type="predicted"/>
<dbReference type="OrthoDB" id="9792989at2"/>
<dbReference type="GO" id="GO:0032259">
    <property type="term" value="P:methylation"/>
    <property type="evidence" value="ECO:0007669"/>
    <property type="project" value="UniProtKB-KW"/>
</dbReference>
<dbReference type="InterPro" id="IPR010719">
    <property type="entry name" value="MnmM_MeTrfase"/>
</dbReference>
<sequence>MVPERTASATAWAQAFIAPVLIPGSVAVDATAGKGLDTEFLARGVGAAGRVFAFDIQPGALEITRQRLVTAGLLERVTLLLRDHAAMAAHVPPPVKAVMFNLGYLPGGDHRIITRPGTTLRALQDALALLAPQGRLSLVVYTGHPGARQEQETLEEYVAQLPPREYTVLRLAFWNRSPRAPVVILVEKAGGGS</sequence>